<protein>
    <submittedName>
        <fullName evidence="2">MOSC domain-containing protein</fullName>
    </submittedName>
</protein>
<dbReference type="PANTHER" id="PTHR30212:SF2">
    <property type="entry name" value="PROTEIN YIIM"/>
    <property type="match status" value="1"/>
</dbReference>
<dbReference type="SUPFAM" id="SSF50800">
    <property type="entry name" value="PK beta-barrel domain-like"/>
    <property type="match status" value="1"/>
</dbReference>
<proteinExistence type="predicted"/>
<dbReference type="AlphaFoldDB" id="A0A3N0CK62"/>
<dbReference type="PANTHER" id="PTHR30212">
    <property type="entry name" value="PROTEIN YIIM"/>
    <property type="match status" value="1"/>
</dbReference>
<evidence type="ECO:0000313" key="3">
    <source>
        <dbReference type="Proteomes" id="UP000267128"/>
    </source>
</evidence>
<gene>
    <name evidence="2" type="ORF">EFK50_08320</name>
</gene>
<dbReference type="OrthoDB" id="9786134at2"/>
<accession>A0A3N0CK62</accession>
<keyword evidence="3" id="KW-1185">Reference proteome</keyword>
<dbReference type="GO" id="GO:0030170">
    <property type="term" value="F:pyridoxal phosphate binding"/>
    <property type="evidence" value="ECO:0007669"/>
    <property type="project" value="InterPro"/>
</dbReference>
<dbReference type="InterPro" id="IPR005302">
    <property type="entry name" value="MoCF_Sase_C"/>
</dbReference>
<dbReference type="Proteomes" id="UP000267128">
    <property type="component" value="Unassembled WGS sequence"/>
</dbReference>
<evidence type="ECO:0000259" key="1">
    <source>
        <dbReference type="PROSITE" id="PS51340"/>
    </source>
</evidence>
<dbReference type="Gene3D" id="2.40.33.20">
    <property type="entry name" value="PK beta-barrel domain-like"/>
    <property type="match status" value="1"/>
</dbReference>
<reference evidence="2 3" key="1">
    <citation type="submission" date="2018-11" db="EMBL/GenBank/DDBJ databases">
        <authorList>
            <person name="Li F."/>
        </authorList>
    </citation>
    <scope>NUCLEOTIDE SEQUENCE [LARGE SCALE GENOMIC DNA]</scope>
    <source>
        <strain evidence="2 3">Gsoil 097</strain>
    </source>
</reference>
<dbReference type="EMBL" id="RJSE01000006">
    <property type="protein sequence ID" value="RNL63729.1"/>
    <property type="molecule type" value="Genomic_DNA"/>
</dbReference>
<evidence type="ECO:0000313" key="2">
    <source>
        <dbReference type="EMBL" id="RNL63729.1"/>
    </source>
</evidence>
<dbReference type="PROSITE" id="PS51340">
    <property type="entry name" value="MOSC"/>
    <property type="match status" value="1"/>
</dbReference>
<dbReference type="RefSeq" id="WP_123227116.1">
    <property type="nucleotide sequence ID" value="NZ_RJSE01000006.1"/>
</dbReference>
<organism evidence="2 3">
    <name type="scientific">Nocardioides marmoriginsengisoli</name>
    <dbReference type="NCBI Taxonomy" id="661483"/>
    <lineage>
        <taxon>Bacteria</taxon>
        <taxon>Bacillati</taxon>
        <taxon>Actinomycetota</taxon>
        <taxon>Actinomycetes</taxon>
        <taxon>Propionibacteriales</taxon>
        <taxon>Nocardioidaceae</taxon>
        <taxon>Nocardioides</taxon>
    </lineage>
</organism>
<dbReference type="InterPro" id="IPR011037">
    <property type="entry name" value="Pyrv_Knase-like_insert_dom_sf"/>
</dbReference>
<dbReference type="InterPro" id="IPR052353">
    <property type="entry name" value="Benzoxazolinone_Detox_Enz"/>
</dbReference>
<dbReference type="GO" id="GO:0003824">
    <property type="term" value="F:catalytic activity"/>
    <property type="evidence" value="ECO:0007669"/>
    <property type="project" value="InterPro"/>
</dbReference>
<comment type="caution">
    <text evidence="2">The sequence shown here is derived from an EMBL/GenBank/DDBJ whole genome shotgun (WGS) entry which is preliminary data.</text>
</comment>
<dbReference type="Pfam" id="PF03473">
    <property type="entry name" value="MOSC"/>
    <property type="match status" value="1"/>
</dbReference>
<dbReference type="GO" id="GO:0030151">
    <property type="term" value="F:molybdenum ion binding"/>
    <property type="evidence" value="ECO:0007669"/>
    <property type="project" value="InterPro"/>
</dbReference>
<sequence length="219" mass="23953">MAQVVSVNVGMPRKVAYETSSLPETGIEKRPVEGPVRITEAGVEGNAVADTRNHGDEYMRVYAYSVEDYAWWQAELSRPLAPGQYGEQLTTAGLDLNEALLGETWRVGTALLQVSHVRIPCLTFKGWMDHSGYDAASWVKRFVLAGRPGPYLRVLEEGEVAAGDPLEVVDRPDHGVTVAHLFRAVTIQPGLLPPLLDVPGLKPWIYERAATVGRGPRPG</sequence>
<feature type="domain" description="MOSC" evidence="1">
    <location>
        <begin position="30"/>
        <end position="169"/>
    </location>
</feature>
<name>A0A3N0CK62_9ACTN</name>